<evidence type="ECO:0000256" key="3">
    <source>
        <dbReference type="ARBA" id="ARBA00022523"/>
    </source>
</evidence>
<dbReference type="GO" id="GO:0006995">
    <property type="term" value="P:cellular response to nitrogen starvation"/>
    <property type="evidence" value="ECO:0007669"/>
    <property type="project" value="UniProtKB-ARBA"/>
</dbReference>
<evidence type="ECO:0000313" key="9">
    <source>
        <dbReference type="EMBL" id="KAG5528765.1"/>
    </source>
</evidence>
<dbReference type="AlphaFoldDB" id="A0AAV6IPU6"/>
<keyword evidence="6" id="KW-0732">Signal</keyword>
<evidence type="ECO:0000256" key="1">
    <source>
        <dbReference type="ARBA" id="ARBA00004271"/>
    </source>
</evidence>
<evidence type="ECO:0000313" key="10">
    <source>
        <dbReference type="Proteomes" id="UP000823749"/>
    </source>
</evidence>
<dbReference type="GO" id="GO:0048046">
    <property type="term" value="C:apoplast"/>
    <property type="evidence" value="ECO:0007669"/>
    <property type="project" value="UniProtKB-SubCell"/>
</dbReference>
<keyword evidence="7" id="KW-0379">Hydroxylation</keyword>
<evidence type="ECO:0000256" key="8">
    <source>
        <dbReference type="SAM" id="MobiDB-lite"/>
    </source>
</evidence>
<name>A0AAV6IPU6_9ERIC</name>
<dbReference type="GO" id="GO:1902025">
    <property type="term" value="P:nitrate import"/>
    <property type="evidence" value="ECO:0007669"/>
    <property type="project" value="TreeGrafter"/>
</dbReference>
<evidence type="ECO:0000256" key="4">
    <source>
        <dbReference type="ARBA" id="ARBA00022525"/>
    </source>
</evidence>
<sequence length="122" mass="13179">MLDHSHVYDDTAPQINHGPIVDHSVAGYKQTPKTRTFDLSLGFEDPIAVDEDDFRPTIPANSPGVGHSYPEQMGNAQTNKKIEGTGVNHSMAGNADDFRPTTPGHSPGVGHSIHNTNVERNP</sequence>
<evidence type="ECO:0000256" key="6">
    <source>
        <dbReference type="ARBA" id="ARBA00022729"/>
    </source>
</evidence>
<evidence type="ECO:0000256" key="5">
    <source>
        <dbReference type="ARBA" id="ARBA00022702"/>
    </source>
</evidence>
<dbReference type="GO" id="GO:0005179">
    <property type="term" value="F:hormone activity"/>
    <property type="evidence" value="ECO:0007669"/>
    <property type="project" value="UniProtKB-KW"/>
</dbReference>
<protein>
    <submittedName>
        <fullName evidence="9">Uncharacterized protein</fullName>
    </submittedName>
</protein>
<dbReference type="PANTHER" id="PTHR33348">
    <property type="entry name" value="PRECURSOR OF CEP5"/>
    <property type="match status" value="1"/>
</dbReference>
<proteinExistence type="inferred from homology"/>
<feature type="region of interest" description="Disordered" evidence="8">
    <location>
        <begin position="52"/>
        <end position="122"/>
    </location>
</feature>
<comment type="similarity">
    <text evidence="2">Belongs to the C-terminally encoded plant signaling peptide (CEP) family.</text>
</comment>
<dbReference type="GO" id="GO:0048364">
    <property type="term" value="P:root development"/>
    <property type="evidence" value="ECO:0007669"/>
    <property type="project" value="InterPro"/>
</dbReference>
<evidence type="ECO:0000256" key="7">
    <source>
        <dbReference type="ARBA" id="ARBA00023278"/>
    </source>
</evidence>
<reference evidence="9" key="1">
    <citation type="submission" date="2020-08" db="EMBL/GenBank/DDBJ databases">
        <title>Plant Genome Project.</title>
        <authorList>
            <person name="Zhang R.-G."/>
        </authorList>
    </citation>
    <scope>NUCLEOTIDE SEQUENCE</scope>
    <source>
        <strain evidence="9">WSP0</strain>
        <tissue evidence="9">Leaf</tissue>
    </source>
</reference>
<dbReference type="PANTHER" id="PTHR33348:SF44">
    <property type="entry name" value="PRECURSOR OF CEP6"/>
    <property type="match status" value="1"/>
</dbReference>
<comment type="subcellular location">
    <subcellularLocation>
        <location evidence="1">Secreted</location>
        <location evidence="1">Extracellular space</location>
        <location evidence="1">Apoplast</location>
    </subcellularLocation>
</comment>
<comment type="caution">
    <text evidence="9">The sequence shown here is derived from an EMBL/GenBank/DDBJ whole genome shotgun (WGS) entry which is preliminary data.</text>
</comment>
<dbReference type="InterPro" id="IPR033250">
    <property type="entry name" value="CEP"/>
</dbReference>
<dbReference type="GO" id="GO:1901371">
    <property type="term" value="P:regulation of leaf morphogenesis"/>
    <property type="evidence" value="ECO:0007669"/>
    <property type="project" value="TreeGrafter"/>
</dbReference>
<dbReference type="EMBL" id="JACTNZ010000010">
    <property type="protein sequence ID" value="KAG5528765.1"/>
    <property type="molecule type" value="Genomic_DNA"/>
</dbReference>
<keyword evidence="3" id="KW-0052">Apoplast</keyword>
<evidence type="ECO:0000256" key="2">
    <source>
        <dbReference type="ARBA" id="ARBA00008963"/>
    </source>
</evidence>
<keyword evidence="10" id="KW-1185">Reference proteome</keyword>
<dbReference type="Proteomes" id="UP000823749">
    <property type="component" value="Chromosome 10"/>
</dbReference>
<accession>A0AAV6IPU6</accession>
<gene>
    <name evidence="9" type="ORF">RHGRI_029434</name>
</gene>
<dbReference type="GO" id="GO:2000280">
    <property type="term" value="P:regulation of root development"/>
    <property type="evidence" value="ECO:0007669"/>
    <property type="project" value="TreeGrafter"/>
</dbReference>
<organism evidence="9 10">
    <name type="scientific">Rhododendron griersonianum</name>
    <dbReference type="NCBI Taxonomy" id="479676"/>
    <lineage>
        <taxon>Eukaryota</taxon>
        <taxon>Viridiplantae</taxon>
        <taxon>Streptophyta</taxon>
        <taxon>Embryophyta</taxon>
        <taxon>Tracheophyta</taxon>
        <taxon>Spermatophyta</taxon>
        <taxon>Magnoliopsida</taxon>
        <taxon>eudicotyledons</taxon>
        <taxon>Gunneridae</taxon>
        <taxon>Pentapetalae</taxon>
        <taxon>asterids</taxon>
        <taxon>Ericales</taxon>
        <taxon>Ericaceae</taxon>
        <taxon>Ericoideae</taxon>
        <taxon>Rhodoreae</taxon>
        <taxon>Rhododendron</taxon>
    </lineage>
</organism>
<keyword evidence="5" id="KW-0372">Hormone</keyword>
<keyword evidence="4" id="KW-0964">Secreted</keyword>
<feature type="compositionally biased region" description="Polar residues" evidence="8">
    <location>
        <begin position="113"/>
        <end position="122"/>
    </location>
</feature>